<protein>
    <submittedName>
        <fullName evidence="1">Uncharacterized protein</fullName>
    </submittedName>
</protein>
<dbReference type="AlphaFoldDB" id="A0A4Y3RJ26"/>
<sequence length="70" mass="7511">MVGVVEEEDQVPQAYEGVGALPRLGEVFGVAVHVTDHMDSHEPTLGGVTCGYFRVGKPVDYCAHSTVMHV</sequence>
<comment type="caution">
    <text evidence="1">The sequence shown here is derived from an EMBL/GenBank/DDBJ whole genome shotgun (WGS) entry which is preliminary data.</text>
</comment>
<dbReference type="EMBL" id="BJMN01000013">
    <property type="protein sequence ID" value="GEB56693.1"/>
    <property type="molecule type" value="Genomic_DNA"/>
</dbReference>
<evidence type="ECO:0000313" key="2">
    <source>
        <dbReference type="Proteomes" id="UP000315226"/>
    </source>
</evidence>
<name>A0A4Y3RJ26_9ACTN</name>
<proteinExistence type="predicted"/>
<dbReference type="Proteomes" id="UP000315226">
    <property type="component" value="Unassembled WGS sequence"/>
</dbReference>
<keyword evidence="2" id="KW-1185">Reference proteome</keyword>
<gene>
    <name evidence="1" type="ORF">SGA01_22980</name>
</gene>
<evidence type="ECO:0000313" key="1">
    <source>
        <dbReference type="EMBL" id="GEB56693.1"/>
    </source>
</evidence>
<reference evidence="1 2" key="1">
    <citation type="submission" date="2019-06" db="EMBL/GenBank/DDBJ databases">
        <title>Whole genome shotgun sequence of Streptomyces gardneri NBRC 12865.</title>
        <authorList>
            <person name="Hosoyama A."/>
            <person name="Uohara A."/>
            <person name="Ohji S."/>
            <person name="Ichikawa N."/>
        </authorList>
    </citation>
    <scope>NUCLEOTIDE SEQUENCE [LARGE SCALE GENOMIC DNA]</scope>
    <source>
        <strain evidence="1 2">NBRC 12865</strain>
    </source>
</reference>
<accession>A0A4Y3RJ26</accession>
<organism evidence="1 2">
    <name type="scientific">Streptomyces gardneri</name>
    <dbReference type="NCBI Taxonomy" id="66892"/>
    <lineage>
        <taxon>Bacteria</taxon>
        <taxon>Bacillati</taxon>
        <taxon>Actinomycetota</taxon>
        <taxon>Actinomycetes</taxon>
        <taxon>Kitasatosporales</taxon>
        <taxon>Streptomycetaceae</taxon>
        <taxon>Streptomyces</taxon>
    </lineage>
</organism>